<gene>
    <name evidence="3" type="ORF">SeLEV6574_g01433</name>
    <name evidence="2" type="ORF">SeMB42_g06726</name>
</gene>
<reference evidence="4 5" key="1">
    <citation type="journal article" date="2019" name="Sci. Rep.">
        <title>Comparative genomics of chytrid fungi reveal insights into the obligate biotrophic and pathogenic lifestyle of Synchytrium endobioticum.</title>
        <authorList>
            <person name="van de Vossenberg B.T.L.H."/>
            <person name="Warris S."/>
            <person name="Nguyen H.D.T."/>
            <person name="van Gent-Pelzer M.P.E."/>
            <person name="Joly D.L."/>
            <person name="van de Geest H.C."/>
            <person name="Bonants P.J.M."/>
            <person name="Smith D.S."/>
            <person name="Levesque C.A."/>
            <person name="van der Lee T.A.J."/>
        </authorList>
    </citation>
    <scope>NUCLEOTIDE SEQUENCE [LARGE SCALE GENOMIC DNA]</scope>
    <source>
        <strain evidence="3 5">LEV6574</strain>
        <strain evidence="2 4">MB42</strain>
    </source>
</reference>
<evidence type="ECO:0000313" key="5">
    <source>
        <dbReference type="Proteomes" id="UP000320475"/>
    </source>
</evidence>
<dbReference type="EMBL" id="QEAM01000032">
    <property type="protein sequence ID" value="TPX49526.1"/>
    <property type="molecule type" value="Genomic_DNA"/>
</dbReference>
<sequence length="342" mass="37870">MRTTLPSGRVWIIVFAIILPWPSVSRAHDDLDDLVFNRRNALIHSCQNPFNGRTPQHFETIEHALKFVSDDTLELLRCPVPANGPSAKQLPWHAIQHPAEHPYRVSLHYAVAVCQNVFGAYQCFAPRTREELYLWQEGHELLDRVGQVVKVVELSLGQYKWHSDSSSSWSYRHNVKTLELSKTVLGSLRWLANGGIPAADAPKPHTRVFIDDAVSRPEPIHNRPEVPEMQPELPVAPAGWRSRCKLPSQVPERDIQEYMRELQSLISPPGTATDTAALAPSDMRQRDKGVFSAASTVVGGQAGNVRLGNIEGLRGNRVHNGNGGMGGGVNDGLGGMNNRIGF</sequence>
<keyword evidence="1" id="KW-0732">Signal</keyword>
<protein>
    <submittedName>
        <fullName evidence="2">Uncharacterized protein</fullName>
    </submittedName>
</protein>
<evidence type="ECO:0000313" key="3">
    <source>
        <dbReference type="EMBL" id="TPX49526.1"/>
    </source>
</evidence>
<comment type="caution">
    <text evidence="2">The sequence shown here is derived from an EMBL/GenBank/DDBJ whole genome shotgun (WGS) entry which is preliminary data.</text>
</comment>
<feature type="signal peptide" evidence="1">
    <location>
        <begin position="1"/>
        <end position="27"/>
    </location>
</feature>
<dbReference type="EMBL" id="QEAN01000399">
    <property type="protein sequence ID" value="TPX38467.1"/>
    <property type="molecule type" value="Genomic_DNA"/>
</dbReference>
<evidence type="ECO:0000313" key="4">
    <source>
        <dbReference type="Proteomes" id="UP000317494"/>
    </source>
</evidence>
<name>A0A507CBM8_9FUNG</name>
<accession>A0A507CBM8</accession>
<dbReference type="Proteomes" id="UP000317494">
    <property type="component" value="Unassembled WGS sequence"/>
</dbReference>
<proteinExistence type="predicted"/>
<dbReference type="Proteomes" id="UP000320475">
    <property type="component" value="Unassembled WGS sequence"/>
</dbReference>
<feature type="chain" id="PRO_5036130962" evidence="1">
    <location>
        <begin position="28"/>
        <end position="342"/>
    </location>
</feature>
<dbReference type="AlphaFoldDB" id="A0A507CBM8"/>
<organism evidence="2 4">
    <name type="scientific">Synchytrium endobioticum</name>
    <dbReference type="NCBI Taxonomy" id="286115"/>
    <lineage>
        <taxon>Eukaryota</taxon>
        <taxon>Fungi</taxon>
        <taxon>Fungi incertae sedis</taxon>
        <taxon>Chytridiomycota</taxon>
        <taxon>Chytridiomycota incertae sedis</taxon>
        <taxon>Chytridiomycetes</taxon>
        <taxon>Synchytriales</taxon>
        <taxon>Synchytriaceae</taxon>
        <taxon>Synchytrium</taxon>
    </lineage>
</organism>
<evidence type="ECO:0000313" key="2">
    <source>
        <dbReference type="EMBL" id="TPX38467.1"/>
    </source>
</evidence>
<keyword evidence="4" id="KW-1185">Reference proteome</keyword>
<dbReference type="VEuPathDB" id="FungiDB:SeMB42_g06726"/>
<evidence type="ECO:0000256" key="1">
    <source>
        <dbReference type="SAM" id="SignalP"/>
    </source>
</evidence>